<dbReference type="PANTHER" id="PTHR46018">
    <property type="entry name" value="ZINC PHOSPHODIESTERASE ELAC PROTEIN 1"/>
    <property type="match status" value="1"/>
</dbReference>
<dbReference type="SUPFAM" id="SSF56281">
    <property type="entry name" value="Metallo-hydrolase/oxidoreductase"/>
    <property type="match status" value="1"/>
</dbReference>
<dbReference type="Pfam" id="PF00753">
    <property type="entry name" value="Lactamase_B"/>
    <property type="match status" value="1"/>
</dbReference>
<evidence type="ECO:0000259" key="3">
    <source>
        <dbReference type="Pfam" id="PF00753"/>
    </source>
</evidence>
<dbReference type="InterPro" id="IPR001279">
    <property type="entry name" value="Metallo-B-lactamas"/>
</dbReference>
<protein>
    <submittedName>
        <fullName evidence="5">MBL fold metallo-hydrolase</fullName>
    </submittedName>
</protein>
<comment type="caution">
    <text evidence="5">The sequence shown here is derived from an EMBL/GenBank/DDBJ whole genome shotgun (WGS) entry which is preliminary data.</text>
</comment>
<dbReference type="InterPro" id="IPR036866">
    <property type="entry name" value="RibonucZ/Hydroxyglut_hydro"/>
</dbReference>
<dbReference type="Gene3D" id="3.60.15.10">
    <property type="entry name" value="Ribonuclease Z/Hydroxyacylglutathione hydrolase-like"/>
    <property type="match status" value="1"/>
</dbReference>
<evidence type="ECO:0000256" key="2">
    <source>
        <dbReference type="ARBA" id="ARBA00022801"/>
    </source>
</evidence>
<keyword evidence="2" id="KW-0378">Hydrolase</keyword>
<sequence length="387" mass="40318">MTLDLRHRLNRRTVLGGTAAATSAALLPTLTATPAAASRRPGPDPENRLVLLGTAGGPPPEPGRAGIASALVVDGRVHLVDAGRGAVTQYLAAGLRYRDLAAVHVTHLHADHVADLHNFFLLPGFGANDSGDGITHPVDVHGPGPAGALPPVYGGGTAPTVAPDRPTPGLADLLDRQIEAFAYSTNVFLRDSGIRDVRELIRVHETAVPDVGADPLGPTAPDMEPFTVTDDGSVKVTAVLVPHGPVFPSYAYRFDTPYGSVVFSGDTAASDNLVRLARGADILVHEVIDLDFYDGQGLDDALLDHLRVSHTDVTEVGPLAERAGVGTLVLSHIVPADPALVGRGSWARRAGQGFGGRVVVGEDLLSLPLHGLPHPATSPTARNEDAR</sequence>
<feature type="domain" description="Metallo-beta-lactamase" evidence="4">
    <location>
        <begin position="223"/>
        <end position="333"/>
    </location>
</feature>
<accession>A0ABT6RTJ0</accession>
<evidence type="ECO:0000313" key="6">
    <source>
        <dbReference type="Proteomes" id="UP001224661"/>
    </source>
</evidence>
<keyword evidence="1" id="KW-0255">Endonuclease</keyword>
<reference evidence="5 6" key="1">
    <citation type="submission" date="2023-05" db="EMBL/GenBank/DDBJ databases">
        <title>Draft genome sequence of Streptomyces sp. B-S-A8 isolated from a cave soil in Thailand.</title>
        <authorList>
            <person name="Chamroensaksri N."/>
            <person name="Muangham S."/>
        </authorList>
    </citation>
    <scope>NUCLEOTIDE SEQUENCE [LARGE SCALE GENOMIC DNA]</scope>
    <source>
        <strain evidence="5 6">B-S-A8</strain>
    </source>
</reference>
<dbReference type="PANTHER" id="PTHR46018:SF2">
    <property type="entry name" value="ZINC PHOSPHODIESTERASE ELAC PROTEIN 1"/>
    <property type="match status" value="1"/>
</dbReference>
<organism evidence="5 6">
    <name type="scientific">Streptomyces solicavernae</name>
    <dbReference type="NCBI Taxonomy" id="3043614"/>
    <lineage>
        <taxon>Bacteria</taxon>
        <taxon>Bacillati</taxon>
        <taxon>Actinomycetota</taxon>
        <taxon>Actinomycetes</taxon>
        <taxon>Kitasatosporales</taxon>
        <taxon>Streptomycetaceae</taxon>
        <taxon>Streptomyces</taxon>
    </lineage>
</organism>
<evidence type="ECO:0000256" key="1">
    <source>
        <dbReference type="ARBA" id="ARBA00022759"/>
    </source>
</evidence>
<dbReference type="Proteomes" id="UP001224661">
    <property type="component" value="Unassembled WGS sequence"/>
</dbReference>
<name>A0ABT6RTJ0_9ACTN</name>
<dbReference type="InterPro" id="IPR006311">
    <property type="entry name" value="TAT_signal"/>
</dbReference>
<keyword evidence="6" id="KW-1185">Reference proteome</keyword>
<dbReference type="CDD" id="cd07719">
    <property type="entry name" value="arylsulfatase_AtsA-like_MBL-fold"/>
    <property type="match status" value="1"/>
</dbReference>
<evidence type="ECO:0000313" key="5">
    <source>
        <dbReference type="EMBL" id="MDI3387752.1"/>
    </source>
</evidence>
<dbReference type="RefSeq" id="WP_282514099.1">
    <property type="nucleotide sequence ID" value="NZ_JASCIR010000012.1"/>
</dbReference>
<evidence type="ECO:0000259" key="4">
    <source>
        <dbReference type="Pfam" id="PF12706"/>
    </source>
</evidence>
<dbReference type="InterPro" id="IPR044094">
    <property type="entry name" value="AtsA-like_MBL-fold"/>
</dbReference>
<keyword evidence="1" id="KW-0540">Nuclease</keyword>
<feature type="domain" description="Metallo-beta-lactamase" evidence="3">
    <location>
        <begin position="70"/>
        <end position="119"/>
    </location>
</feature>
<dbReference type="Pfam" id="PF12706">
    <property type="entry name" value="Lactamase_B_2"/>
    <property type="match status" value="1"/>
</dbReference>
<dbReference type="EMBL" id="JASCIR010000012">
    <property type="protein sequence ID" value="MDI3387752.1"/>
    <property type="molecule type" value="Genomic_DNA"/>
</dbReference>
<proteinExistence type="predicted"/>
<dbReference type="PROSITE" id="PS51318">
    <property type="entry name" value="TAT"/>
    <property type="match status" value="1"/>
</dbReference>
<gene>
    <name evidence="5" type="ORF">QIS99_16315</name>
</gene>